<dbReference type="Gramene" id="KOM46958">
    <property type="protein sequence ID" value="KOM46958"/>
    <property type="gene ID" value="LR48_Vigan07g066200"/>
</dbReference>
<proteinExistence type="predicted"/>
<gene>
    <name evidence="1" type="ORF">LR48_Vigan07g066200</name>
</gene>
<evidence type="ECO:0000313" key="2">
    <source>
        <dbReference type="Proteomes" id="UP000053144"/>
    </source>
</evidence>
<evidence type="ECO:0000313" key="1">
    <source>
        <dbReference type="EMBL" id="KOM46958.1"/>
    </source>
</evidence>
<sequence>MGSSGDIAASNKVWFYDRSLPSNVCVHKYPRILHGMNINLGDKFIKRAMETGVMLDDYGASRKEMSETSVEASINPSAEKLQEELSALQAELLEEKSKDEGGCTTPCDGEIYNDFACEGQIYCHETVMKEGVCRKRYKSKHRRTPYTGYSPKLE</sequence>
<accession>A0A0L9UW37</accession>
<reference evidence="2" key="1">
    <citation type="journal article" date="2015" name="Proc. Natl. Acad. Sci. U.S.A.">
        <title>Genome sequencing of adzuki bean (Vigna angularis) provides insight into high starch and low fat accumulation and domestication.</title>
        <authorList>
            <person name="Yang K."/>
            <person name="Tian Z."/>
            <person name="Chen C."/>
            <person name="Luo L."/>
            <person name="Zhao B."/>
            <person name="Wang Z."/>
            <person name="Yu L."/>
            <person name="Li Y."/>
            <person name="Sun Y."/>
            <person name="Li W."/>
            <person name="Chen Y."/>
            <person name="Li Y."/>
            <person name="Zhang Y."/>
            <person name="Ai D."/>
            <person name="Zhao J."/>
            <person name="Shang C."/>
            <person name="Ma Y."/>
            <person name="Wu B."/>
            <person name="Wang M."/>
            <person name="Gao L."/>
            <person name="Sun D."/>
            <person name="Zhang P."/>
            <person name="Guo F."/>
            <person name="Wang W."/>
            <person name="Li Y."/>
            <person name="Wang J."/>
            <person name="Varshney R.K."/>
            <person name="Wang J."/>
            <person name="Ling H.Q."/>
            <person name="Wan P."/>
        </authorList>
    </citation>
    <scope>NUCLEOTIDE SEQUENCE</scope>
    <source>
        <strain evidence="2">cv. Jingnong 6</strain>
    </source>
</reference>
<dbReference type="EMBL" id="CM003377">
    <property type="protein sequence ID" value="KOM46958.1"/>
    <property type="molecule type" value="Genomic_DNA"/>
</dbReference>
<organism evidence="1 2">
    <name type="scientific">Phaseolus angularis</name>
    <name type="common">Azuki bean</name>
    <name type="synonym">Vigna angularis</name>
    <dbReference type="NCBI Taxonomy" id="3914"/>
    <lineage>
        <taxon>Eukaryota</taxon>
        <taxon>Viridiplantae</taxon>
        <taxon>Streptophyta</taxon>
        <taxon>Embryophyta</taxon>
        <taxon>Tracheophyta</taxon>
        <taxon>Spermatophyta</taxon>
        <taxon>Magnoliopsida</taxon>
        <taxon>eudicotyledons</taxon>
        <taxon>Gunneridae</taxon>
        <taxon>Pentapetalae</taxon>
        <taxon>rosids</taxon>
        <taxon>fabids</taxon>
        <taxon>Fabales</taxon>
        <taxon>Fabaceae</taxon>
        <taxon>Papilionoideae</taxon>
        <taxon>50 kb inversion clade</taxon>
        <taxon>NPAAA clade</taxon>
        <taxon>indigoferoid/millettioid clade</taxon>
        <taxon>Phaseoleae</taxon>
        <taxon>Vigna</taxon>
    </lineage>
</organism>
<name>A0A0L9UW37_PHAAN</name>
<dbReference type="AlphaFoldDB" id="A0A0L9UW37"/>
<dbReference type="Proteomes" id="UP000053144">
    <property type="component" value="Chromosome 7"/>
</dbReference>
<protein>
    <submittedName>
        <fullName evidence="1">Uncharacterized protein</fullName>
    </submittedName>
</protein>